<dbReference type="GO" id="GO:0003690">
    <property type="term" value="F:double-stranded DNA binding"/>
    <property type="evidence" value="ECO:0007669"/>
    <property type="project" value="TreeGrafter"/>
</dbReference>
<evidence type="ECO:0000256" key="4">
    <source>
        <dbReference type="ARBA" id="ARBA00022490"/>
    </source>
</evidence>
<dbReference type="InterPro" id="IPR007476">
    <property type="entry name" value="RdgC"/>
</dbReference>
<gene>
    <name evidence="6" type="ORF">VITFI_CDS0168</name>
</gene>
<dbReference type="EMBL" id="CP022423">
    <property type="protein sequence ID" value="ASM75947.1"/>
    <property type="molecule type" value="Genomic_DNA"/>
</dbReference>
<dbReference type="RefSeq" id="WP_089415383.1">
    <property type="nucleotide sequence ID" value="NZ_CP022423.1"/>
</dbReference>
<accession>A0A221KAS5</accession>
<evidence type="ECO:0000256" key="2">
    <source>
        <dbReference type="ARBA" id="ARBA00008657"/>
    </source>
</evidence>
<evidence type="ECO:0000256" key="3">
    <source>
        <dbReference type="ARBA" id="ARBA00022296"/>
    </source>
</evidence>
<dbReference type="PANTHER" id="PTHR38103">
    <property type="entry name" value="RECOMBINATION-ASSOCIATED PROTEIN RDGC"/>
    <property type="match status" value="1"/>
</dbReference>
<keyword evidence="7" id="KW-1185">Reference proteome</keyword>
<keyword evidence="6" id="KW-0378">Hydrolase</keyword>
<keyword evidence="6" id="KW-0269">Exonuclease</keyword>
<reference evidence="6 7" key="1">
    <citation type="submission" date="2017-07" db="EMBL/GenBank/DDBJ databases">
        <title>Complete Genome Sequence of the cosmetic ferment Vitreoscilla filiformis (ATCC15551).</title>
        <authorList>
            <person name="Contreras S."/>
            <person name="Sagory-Zalkind P."/>
            <person name="Blanquart H."/>
            <person name="Iltis A."/>
            <person name="Morand S.C."/>
        </authorList>
    </citation>
    <scope>NUCLEOTIDE SEQUENCE [LARGE SCALE GENOMIC DNA]</scope>
    <source>
        <strain evidence="6 7">ATCC 15551</strain>
    </source>
</reference>
<comment type="subcellular location">
    <subcellularLocation>
        <location evidence="1">Cytoplasm</location>
        <location evidence="1">Nucleoid</location>
    </subcellularLocation>
</comment>
<dbReference type="Pfam" id="PF04381">
    <property type="entry name" value="RdgC"/>
    <property type="match status" value="1"/>
</dbReference>
<dbReference type="NCBIfam" id="NF001463">
    <property type="entry name" value="PRK00321.1-4"/>
    <property type="match status" value="1"/>
</dbReference>
<evidence type="ECO:0000256" key="1">
    <source>
        <dbReference type="ARBA" id="ARBA00004453"/>
    </source>
</evidence>
<dbReference type="PANTHER" id="PTHR38103:SF1">
    <property type="entry name" value="RECOMBINATION-ASSOCIATED PROTEIN RDGC"/>
    <property type="match status" value="1"/>
</dbReference>
<dbReference type="GO" id="GO:0006310">
    <property type="term" value="P:DNA recombination"/>
    <property type="evidence" value="ECO:0007669"/>
    <property type="project" value="UniProtKB-KW"/>
</dbReference>
<sequence length="330" mass="35673">MFKNLLIFRIGPEWQPDLAATEAALATQRFTPCGASQAQSSGWVEPRGAAHGPLVESIGGQWLLALKTEAKLLPASVVKRRAEEIAAAIERDTGRKPGRKQVKDLREQAAFELLPQAFTREGVIRVWIDPKAHWLVLDCASAKRAEDAVSLLVKSLPDFALNPVQTQMSPAAAMALWLVEGQAPEPFTLDRDCELKAPDELKSAVRYARHALDIDEVRGHIQAGKQPTRLALTWRGRVSFVLTESWQVKRLAFDDGVFESTSGAGLSAEESFDADVAITTGELRQWLVDLLLALCGELAPGALPVAEPAPVAAAAPAPAPTDADDTPPWA</sequence>
<dbReference type="GO" id="GO:0004527">
    <property type="term" value="F:exonuclease activity"/>
    <property type="evidence" value="ECO:0007669"/>
    <property type="project" value="UniProtKB-KW"/>
</dbReference>
<organism evidence="6 7">
    <name type="scientific">Vitreoscilla filiformis</name>
    <dbReference type="NCBI Taxonomy" id="63"/>
    <lineage>
        <taxon>Bacteria</taxon>
        <taxon>Pseudomonadati</taxon>
        <taxon>Pseudomonadota</taxon>
        <taxon>Betaproteobacteria</taxon>
        <taxon>Neisseriales</taxon>
        <taxon>Neisseriaceae</taxon>
        <taxon>Vitreoscilla</taxon>
    </lineage>
</organism>
<dbReference type="GO" id="GO:0000018">
    <property type="term" value="P:regulation of DNA recombination"/>
    <property type="evidence" value="ECO:0007669"/>
    <property type="project" value="TreeGrafter"/>
</dbReference>
<keyword evidence="6" id="KW-0540">Nuclease</keyword>
<dbReference type="GO" id="GO:0043590">
    <property type="term" value="C:bacterial nucleoid"/>
    <property type="evidence" value="ECO:0007669"/>
    <property type="project" value="TreeGrafter"/>
</dbReference>
<evidence type="ECO:0000313" key="6">
    <source>
        <dbReference type="EMBL" id="ASM75947.1"/>
    </source>
</evidence>
<evidence type="ECO:0000256" key="5">
    <source>
        <dbReference type="ARBA" id="ARBA00023172"/>
    </source>
</evidence>
<protein>
    <recommendedName>
        <fullName evidence="3">Recombination-associated protein RdgC</fullName>
    </recommendedName>
</protein>
<dbReference type="Proteomes" id="UP000199729">
    <property type="component" value="Chromosome"/>
</dbReference>
<name>A0A221KAS5_VITFI</name>
<dbReference type="KEGG" id="vff:VITFI_CDS0168"/>
<dbReference type="NCBIfam" id="NF001464">
    <property type="entry name" value="PRK00321.1-5"/>
    <property type="match status" value="1"/>
</dbReference>
<keyword evidence="5" id="KW-0233">DNA recombination</keyword>
<evidence type="ECO:0000313" key="7">
    <source>
        <dbReference type="Proteomes" id="UP000199729"/>
    </source>
</evidence>
<dbReference type="AlphaFoldDB" id="A0A221KAS5"/>
<dbReference type="OrthoDB" id="5290530at2"/>
<keyword evidence="4" id="KW-0963">Cytoplasm</keyword>
<proteinExistence type="inferred from homology"/>
<comment type="similarity">
    <text evidence="2">Belongs to the RdgC family.</text>
</comment>